<reference evidence="4" key="2">
    <citation type="submission" date="2022-04" db="EMBL/GenBank/DDBJ databases">
        <authorList>
            <person name="Fokt H."/>
            <person name="Baines J."/>
        </authorList>
    </citation>
    <scope>NUCLEOTIDE SEQUENCE</scope>
    <source>
        <strain evidence="4">KH365_2</strain>
    </source>
</reference>
<dbReference type="RefSeq" id="WP_257931430.1">
    <property type="nucleotide sequence ID" value="NZ_JAMZED010000015.1"/>
</dbReference>
<dbReference type="Proteomes" id="UP001143192">
    <property type="component" value="Unassembled WGS sequence"/>
</dbReference>
<evidence type="ECO:0000313" key="4">
    <source>
        <dbReference type="EMBL" id="MCR6504702.1"/>
    </source>
</evidence>
<sequence>MKAFRLNGMAIIAILFSISFTSCGDDYDDSIIIDRVDNLENRVTQLEEICKQINTNISSLQNIVAALENNDYVTSVTPITKDGKEVGYTITFTKSQPITIYHGKDGKDGADGKDGVNGTDGKDGVTPIIGVSKDSDGIYYWTLNGKWLLDSDGNKIKAIGTDGKDGESGTDGKDGITPQLKIENNFWYVSYDKGANWTKLGAAATTVDETFKDVTVNDNTVTFTLADNTTFTLPRYKAVSITFDVQEQGISAGQTVQIPYTLKGATDKTIVSASSDGNYKVRLENQTTDGGIITVTAPDSYVDGYVNVLVSDGNGYTSLNVINFYEWEMNISSSEEGQPLTYSIPTDGGKVTIPLDVNFDYEVLIPEDATDWVSATIKSRAVIRNEIISFNIKPNMTSNARGCVIPLLPKNGTKALAKFRIQQRSQAQTQAEKVFKNKFPQQVDDMKFTYSNGFLTKMEDDYGTATFTYNYPAKTKAVGVPDVIVEYDGSNKAPNYTIEVWVNSQGFAEEIHQTITESGGYTYSNTKTCKYDSEGHLIFMKDSRENREYTITWEDGNLIKVQTKCFFDSDNKLEWERIHDFDYYATPNSKNMLFYYHIYSIDIDEVDCLYWAGYLGIAPKNLTKSLNGSIIDYNGFSQTENYNYTWSSNGVTIDGGEYIPFIP</sequence>
<keyword evidence="5" id="KW-1185">Reference proteome</keyword>
<dbReference type="AlphaFoldDB" id="A0A9X2NSQ8"/>
<evidence type="ECO:0000313" key="5">
    <source>
        <dbReference type="Proteomes" id="UP001143192"/>
    </source>
</evidence>
<dbReference type="CDD" id="cd12871">
    <property type="entry name" value="Bacuni_01323_like"/>
    <property type="match status" value="1"/>
</dbReference>
<keyword evidence="1" id="KW-0175">Coiled coil</keyword>
<comment type="caution">
    <text evidence="4">The sequence shown here is derived from an EMBL/GenBank/DDBJ whole genome shotgun (WGS) entry which is preliminary data.</text>
</comment>
<keyword evidence="4" id="KW-0456">Lyase</keyword>
<proteinExistence type="predicted"/>
<feature type="coiled-coil region" evidence="1">
    <location>
        <begin position="36"/>
        <end position="70"/>
    </location>
</feature>
<evidence type="ECO:0000259" key="3">
    <source>
        <dbReference type="Pfam" id="PF16378"/>
    </source>
</evidence>
<gene>
    <name evidence="4" type="ORF">M1B79_08415</name>
</gene>
<accession>A0A9X2NSQ8</accession>
<dbReference type="PROSITE" id="PS51257">
    <property type="entry name" value="PROKAR_LIPOPROTEIN"/>
    <property type="match status" value="1"/>
</dbReference>
<dbReference type="Pfam" id="PF16378">
    <property type="entry name" value="DUF4988"/>
    <property type="match status" value="1"/>
</dbReference>
<dbReference type="GO" id="GO:0016829">
    <property type="term" value="F:lyase activity"/>
    <property type="evidence" value="ECO:0007669"/>
    <property type="project" value="UniProtKB-KW"/>
</dbReference>
<feature type="chain" id="PRO_5040753763" evidence="2">
    <location>
        <begin position="25"/>
        <end position="663"/>
    </location>
</feature>
<dbReference type="InterPro" id="IPR032149">
    <property type="entry name" value="DUF4988"/>
</dbReference>
<dbReference type="EMBL" id="JAMZED010000015">
    <property type="protein sequence ID" value="MCR6504702.1"/>
    <property type="molecule type" value="Genomic_DNA"/>
</dbReference>
<name>A0A9X2NSQ8_9BACE</name>
<feature type="signal peptide" evidence="2">
    <location>
        <begin position="1"/>
        <end position="24"/>
    </location>
</feature>
<reference evidence="4" key="1">
    <citation type="journal article" date="2022" name="Arch. Microbiol.">
        <title>Bacteroides muris sp. nov. isolated from the cecum of wild-derived house mice.</title>
        <authorList>
            <person name="Fokt H."/>
            <person name="Unni R."/>
            <person name="Repnik U."/>
            <person name="Schmitz R.A."/>
            <person name="Bramkamp M."/>
            <person name="Baines J.F."/>
            <person name="Unterweger D."/>
        </authorList>
    </citation>
    <scope>NUCLEOTIDE SEQUENCE</scope>
    <source>
        <strain evidence="4">KH365_2</strain>
    </source>
</reference>
<evidence type="ECO:0000256" key="1">
    <source>
        <dbReference type="SAM" id="Coils"/>
    </source>
</evidence>
<organism evidence="4 5">
    <name type="scientific">Bacteroides muris</name>
    <name type="common">ex Fokt et al. 2023</name>
    <dbReference type="NCBI Taxonomy" id="2937417"/>
    <lineage>
        <taxon>Bacteria</taxon>
        <taxon>Pseudomonadati</taxon>
        <taxon>Bacteroidota</taxon>
        <taxon>Bacteroidia</taxon>
        <taxon>Bacteroidales</taxon>
        <taxon>Bacteroidaceae</taxon>
        <taxon>Bacteroides</taxon>
    </lineage>
</organism>
<keyword evidence="2" id="KW-0732">Signal</keyword>
<evidence type="ECO:0000256" key="2">
    <source>
        <dbReference type="SAM" id="SignalP"/>
    </source>
</evidence>
<protein>
    <submittedName>
        <fullName evidence="4">PL29 family lyase N-terminal domain-containing protein</fullName>
    </submittedName>
</protein>
<feature type="domain" description="DUF4988" evidence="3">
    <location>
        <begin position="33"/>
        <end position="200"/>
    </location>
</feature>